<dbReference type="Proteomes" id="UP000034603">
    <property type="component" value="Unassembled WGS sequence"/>
</dbReference>
<dbReference type="PROSITE" id="PS50832">
    <property type="entry name" value="S1_IF1_TYPE"/>
    <property type="match status" value="1"/>
</dbReference>
<evidence type="ECO:0000256" key="4">
    <source>
        <dbReference type="HAMAP-Rule" id="MF_00075"/>
    </source>
</evidence>
<reference evidence="7 8" key="1">
    <citation type="journal article" date="2015" name="Nature">
        <title>rRNA introns, odd ribosomes, and small enigmatic genomes across a large radiation of phyla.</title>
        <authorList>
            <person name="Brown C.T."/>
            <person name="Hug L.A."/>
            <person name="Thomas B.C."/>
            <person name="Sharon I."/>
            <person name="Castelle C.J."/>
            <person name="Singh A."/>
            <person name="Wilkins M.J."/>
            <person name="Williams K.H."/>
            <person name="Banfield J.F."/>
        </authorList>
    </citation>
    <scope>NUCLEOTIDE SEQUENCE [LARGE SCALE GENOMIC DNA]</scope>
</reference>
<evidence type="ECO:0000256" key="5">
    <source>
        <dbReference type="NCBIfam" id="TIGR00008"/>
    </source>
</evidence>
<proteinExistence type="inferred from homology"/>
<dbReference type="HAMAP" id="MF_00075">
    <property type="entry name" value="IF_1"/>
    <property type="match status" value="1"/>
</dbReference>
<comment type="caution">
    <text evidence="7">The sequence shown here is derived from an EMBL/GenBank/DDBJ whole genome shotgun (WGS) entry which is preliminary data.</text>
</comment>
<gene>
    <name evidence="4" type="primary">infA</name>
    <name evidence="7" type="ORF">US62_C0008G0017</name>
</gene>
<dbReference type="EMBL" id="LBTR01000008">
    <property type="protein sequence ID" value="KKQ45863.1"/>
    <property type="molecule type" value="Genomic_DNA"/>
</dbReference>
<name>A0A0G0HRS1_9BACT</name>
<dbReference type="GO" id="GO:0019843">
    <property type="term" value="F:rRNA binding"/>
    <property type="evidence" value="ECO:0007669"/>
    <property type="project" value="UniProtKB-UniRule"/>
</dbReference>
<keyword evidence="4" id="KW-0694">RNA-binding</keyword>
<comment type="subunit">
    <text evidence="4">Component of the 30S ribosomal translation pre-initiation complex which assembles on the 30S ribosome in the order IF-2 and IF-3, IF-1 and N-formylmethionyl-tRNA(fMet); mRNA recruitment can occur at any time during PIC assembly.</text>
</comment>
<dbReference type="Pfam" id="PF01176">
    <property type="entry name" value="eIF-1a"/>
    <property type="match status" value="1"/>
</dbReference>
<protein>
    <recommendedName>
        <fullName evidence="4 5">Translation initiation factor IF-1</fullName>
    </recommendedName>
</protein>
<evidence type="ECO:0000259" key="6">
    <source>
        <dbReference type="PROSITE" id="PS50832"/>
    </source>
</evidence>
<dbReference type="SUPFAM" id="SSF50249">
    <property type="entry name" value="Nucleic acid-binding proteins"/>
    <property type="match status" value="1"/>
</dbReference>
<keyword evidence="4" id="KW-0963">Cytoplasm</keyword>
<evidence type="ECO:0000256" key="2">
    <source>
        <dbReference type="ARBA" id="ARBA00022540"/>
    </source>
</evidence>
<accession>A0A0G0HRS1</accession>
<keyword evidence="3 4" id="KW-0648">Protein biosynthesis</keyword>
<dbReference type="InterPro" id="IPR004368">
    <property type="entry name" value="TIF_IF1"/>
</dbReference>
<dbReference type="GO" id="GO:0043022">
    <property type="term" value="F:ribosome binding"/>
    <property type="evidence" value="ECO:0007669"/>
    <property type="project" value="UniProtKB-UniRule"/>
</dbReference>
<keyword evidence="2 4" id="KW-0396">Initiation factor</keyword>
<dbReference type="InterPro" id="IPR012340">
    <property type="entry name" value="NA-bd_OB-fold"/>
</dbReference>
<dbReference type="PATRIC" id="fig|1618546.3.peg.259"/>
<comment type="function">
    <text evidence="4">One of the essential components for the initiation of protein synthesis. Stabilizes the binding of IF-2 and IF-3 on the 30S subunit to which N-formylmethionyl-tRNA(fMet) subsequently binds. Helps modulate mRNA selection, yielding the 30S pre-initiation complex (PIC). Upon addition of the 50S ribosomal subunit IF-1, IF-2 and IF-3 are released leaving the mature 70S translation initiation complex.</text>
</comment>
<evidence type="ECO:0000313" key="7">
    <source>
        <dbReference type="EMBL" id="KKQ45863.1"/>
    </source>
</evidence>
<organism evidence="7 8">
    <name type="scientific">Candidatus Woesebacteria bacterium GW2011_GWA1_37_8</name>
    <dbReference type="NCBI Taxonomy" id="1618546"/>
    <lineage>
        <taxon>Bacteria</taxon>
        <taxon>Candidatus Woeseibacteriota</taxon>
    </lineage>
</organism>
<keyword evidence="4" id="KW-0699">rRNA-binding</keyword>
<sequence length="84" mass="9582">MSSQIMSVQIMNNQVDIVKINAKVLESLPNTMFRVELEGGRVILTSLKGTLRRRYVRIFPGDTVVVEMTKYDEDRGRIVAKIGR</sequence>
<dbReference type="PANTHER" id="PTHR33370:SF1">
    <property type="entry name" value="TRANSLATION INITIATION FACTOR IF-1, CHLOROPLASTIC"/>
    <property type="match status" value="1"/>
</dbReference>
<evidence type="ECO:0000313" key="8">
    <source>
        <dbReference type="Proteomes" id="UP000034603"/>
    </source>
</evidence>
<dbReference type="InterPro" id="IPR006196">
    <property type="entry name" value="RNA-binding_domain_S1_IF1"/>
</dbReference>
<evidence type="ECO:0000256" key="3">
    <source>
        <dbReference type="ARBA" id="ARBA00022917"/>
    </source>
</evidence>
<dbReference type="PANTHER" id="PTHR33370">
    <property type="entry name" value="TRANSLATION INITIATION FACTOR IF-1, CHLOROPLASTIC"/>
    <property type="match status" value="1"/>
</dbReference>
<evidence type="ECO:0000256" key="1">
    <source>
        <dbReference type="ARBA" id="ARBA00010939"/>
    </source>
</evidence>
<feature type="domain" description="S1-like" evidence="6">
    <location>
        <begin position="16"/>
        <end position="83"/>
    </location>
</feature>
<dbReference type="GO" id="GO:0005829">
    <property type="term" value="C:cytosol"/>
    <property type="evidence" value="ECO:0007669"/>
    <property type="project" value="TreeGrafter"/>
</dbReference>
<comment type="subcellular location">
    <subcellularLocation>
        <location evidence="4">Cytoplasm</location>
    </subcellularLocation>
</comment>
<comment type="similarity">
    <text evidence="1 4">Belongs to the IF-1 family.</text>
</comment>
<dbReference type="GO" id="GO:0003743">
    <property type="term" value="F:translation initiation factor activity"/>
    <property type="evidence" value="ECO:0007669"/>
    <property type="project" value="UniProtKB-UniRule"/>
</dbReference>
<dbReference type="AlphaFoldDB" id="A0A0G0HRS1"/>
<dbReference type="Gene3D" id="2.40.50.140">
    <property type="entry name" value="Nucleic acid-binding proteins"/>
    <property type="match status" value="1"/>
</dbReference>
<dbReference type="NCBIfam" id="TIGR00008">
    <property type="entry name" value="infA"/>
    <property type="match status" value="1"/>
</dbReference>